<dbReference type="InterPro" id="IPR042070">
    <property type="entry name" value="PucR_C-HTH_sf"/>
</dbReference>
<evidence type="ECO:0000313" key="3">
    <source>
        <dbReference type="EMBL" id="MBE1535937.1"/>
    </source>
</evidence>
<sequence>MVGPLPDELPGVLRQHVQEAVLEMEREIREQVPEYSGDDGEYAERIERAVRDAVAFFVDSVDHPGADPRKLTELYMRLGELEARQGRGLDALQTAMRVSCQVACQRFIMDAYRLGWSRETLGRLTDSLFMLVSRIADAAAQGYARELGQLATARERRRERLRDMLIIEPSPGHEAIAELAIAARWDLPKNIGLIALPAGAPAGARILPPSVLADWDAPIPFLVVPDPDGPGQERLWPALRRLGTAAIGPTVPVAQGATSLRWARHALTLIERGMLPRGEPVRCAEHVSALATLAAEELVGATAGAVLGPLLDLPPTRRQPLAETLLTYLQSGDNAVVAAERLHIHEQTVRYRLRRIHELTGGRFSELDGRLDVMLLLSWLVRTGRAEGR</sequence>
<accession>A0ABR9JZD2</accession>
<dbReference type="InterPro" id="IPR051448">
    <property type="entry name" value="CdaR-like_regulators"/>
</dbReference>
<comment type="caution">
    <text evidence="3">The sequence shown here is derived from an EMBL/GenBank/DDBJ whole genome shotgun (WGS) entry which is preliminary data.</text>
</comment>
<dbReference type="Pfam" id="PF13556">
    <property type="entry name" value="HTH_30"/>
    <property type="match status" value="1"/>
</dbReference>
<gene>
    <name evidence="3" type="ORF">H4W34_005770</name>
</gene>
<evidence type="ECO:0000259" key="2">
    <source>
        <dbReference type="Pfam" id="PF25906"/>
    </source>
</evidence>
<dbReference type="Gene3D" id="1.10.10.2840">
    <property type="entry name" value="PucR C-terminal helix-turn-helix domain"/>
    <property type="match status" value="1"/>
</dbReference>
<dbReference type="InterPro" id="IPR058663">
    <property type="entry name" value="PucR-like_N"/>
</dbReference>
<evidence type="ECO:0008006" key="5">
    <source>
        <dbReference type="Google" id="ProtNLM"/>
    </source>
</evidence>
<dbReference type="PANTHER" id="PTHR33744:SF1">
    <property type="entry name" value="DNA-BINDING TRANSCRIPTIONAL ACTIVATOR ADER"/>
    <property type="match status" value="1"/>
</dbReference>
<feature type="domain" description="PucR-like N-terminal" evidence="2">
    <location>
        <begin position="5"/>
        <end position="166"/>
    </location>
</feature>
<evidence type="ECO:0000259" key="1">
    <source>
        <dbReference type="Pfam" id="PF13556"/>
    </source>
</evidence>
<dbReference type="Pfam" id="PF25906">
    <property type="entry name" value="PucR-like_N"/>
    <property type="match status" value="1"/>
</dbReference>
<feature type="domain" description="PucR C-terminal helix-turn-helix" evidence="1">
    <location>
        <begin position="321"/>
        <end position="377"/>
    </location>
</feature>
<organism evidence="3 4">
    <name type="scientific">Actinomadura algeriensis</name>
    <dbReference type="NCBI Taxonomy" id="1679523"/>
    <lineage>
        <taxon>Bacteria</taxon>
        <taxon>Bacillati</taxon>
        <taxon>Actinomycetota</taxon>
        <taxon>Actinomycetes</taxon>
        <taxon>Streptosporangiales</taxon>
        <taxon>Thermomonosporaceae</taxon>
        <taxon>Actinomadura</taxon>
    </lineage>
</organism>
<reference evidence="3 4" key="1">
    <citation type="submission" date="2020-10" db="EMBL/GenBank/DDBJ databases">
        <title>Sequencing the genomes of 1000 actinobacteria strains.</title>
        <authorList>
            <person name="Klenk H.-P."/>
        </authorList>
    </citation>
    <scope>NUCLEOTIDE SEQUENCE [LARGE SCALE GENOMIC DNA]</scope>
    <source>
        <strain evidence="3 4">DSM 46744</strain>
    </source>
</reference>
<dbReference type="Proteomes" id="UP000627838">
    <property type="component" value="Unassembled WGS sequence"/>
</dbReference>
<keyword evidence="4" id="KW-1185">Reference proteome</keyword>
<name>A0ABR9JZD2_9ACTN</name>
<dbReference type="RefSeq" id="WP_192762051.1">
    <property type="nucleotide sequence ID" value="NZ_JADBDZ010000001.1"/>
</dbReference>
<evidence type="ECO:0000313" key="4">
    <source>
        <dbReference type="Proteomes" id="UP000627838"/>
    </source>
</evidence>
<dbReference type="PANTHER" id="PTHR33744">
    <property type="entry name" value="CARBOHYDRATE DIACID REGULATOR"/>
    <property type="match status" value="1"/>
</dbReference>
<dbReference type="EMBL" id="JADBDZ010000001">
    <property type="protein sequence ID" value="MBE1535937.1"/>
    <property type="molecule type" value="Genomic_DNA"/>
</dbReference>
<proteinExistence type="predicted"/>
<dbReference type="InterPro" id="IPR025736">
    <property type="entry name" value="PucR_C-HTH_dom"/>
</dbReference>
<protein>
    <recommendedName>
        <fullName evidence="5">PucR family transcriptional regulator</fullName>
    </recommendedName>
</protein>